<proteinExistence type="inferred from homology"/>
<dbReference type="Pfam" id="PF00255">
    <property type="entry name" value="GSHPx"/>
    <property type="match status" value="1"/>
</dbReference>
<dbReference type="InterPro" id="IPR000889">
    <property type="entry name" value="Glutathione_peroxidase"/>
</dbReference>
<evidence type="ECO:0000256" key="2">
    <source>
        <dbReference type="ARBA" id="ARBA00022559"/>
    </source>
</evidence>
<dbReference type="Gene3D" id="3.40.30.10">
    <property type="entry name" value="Glutaredoxin"/>
    <property type="match status" value="1"/>
</dbReference>
<protein>
    <recommendedName>
        <fullName evidence="5">Glutathione peroxidase</fullName>
    </recommendedName>
</protein>
<comment type="caution">
    <text evidence="6">The sequence shown here is derived from an EMBL/GenBank/DDBJ whole genome shotgun (WGS) entry which is preliminary data.</text>
</comment>
<dbReference type="PROSITE" id="PS00460">
    <property type="entry name" value="GLUTATHIONE_PEROXID_1"/>
    <property type="match status" value="1"/>
</dbReference>
<comment type="similarity">
    <text evidence="1 5">Belongs to the glutathione peroxidase family.</text>
</comment>
<evidence type="ECO:0000313" key="7">
    <source>
        <dbReference type="Proteomes" id="UP000635983"/>
    </source>
</evidence>
<dbReference type="InterPro" id="IPR029760">
    <property type="entry name" value="GPX_CS"/>
</dbReference>
<keyword evidence="3 5" id="KW-0560">Oxidoreductase</keyword>
<dbReference type="PANTHER" id="PTHR11592">
    <property type="entry name" value="GLUTATHIONE PEROXIDASE"/>
    <property type="match status" value="1"/>
</dbReference>
<keyword evidence="2 5" id="KW-0575">Peroxidase</keyword>
<dbReference type="GO" id="GO:0034599">
    <property type="term" value="P:cellular response to oxidative stress"/>
    <property type="evidence" value="ECO:0007669"/>
    <property type="project" value="TreeGrafter"/>
</dbReference>
<dbReference type="PRINTS" id="PR01011">
    <property type="entry name" value="GLUTPROXDASE"/>
</dbReference>
<keyword evidence="7" id="KW-1185">Reference proteome</keyword>
<evidence type="ECO:0000313" key="6">
    <source>
        <dbReference type="EMBL" id="GGJ79059.1"/>
    </source>
</evidence>
<evidence type="ECO:0000256" key="3">
    <source>
        <dbReference type="ARBA" id="ARBA00023002"/>
    </source>
</evidence>
<dbReference type="SUPFAM" id="SSF52833">
    <property type="entry name" value="Thioredoxin-like"/>
    <property type="match status" value="1"/>
</dbReference>
<name>A0A917URC0_9PSED</name>
<dbReference type="InterPro" id="IPR036249">
    <property type="entry name" value="Thioredoxin-like_sf"/>
</dbReference>
<gene>
    <name evidence="6" type="ORF">GCM10009304_01170</name>
</gene>
<dbReference type="PIRSF" id="PIRSF000303">
    <property type="entry name" value="Glutathion_perox"/>
    <property type="match status" value="1"/>
</dbReference>
<organism evidence="6 7">
    <name type="scientific">Pseudomonas matsuisoli</name>
    <dbReference type="NCBI Taxonomy" id="1515666"/>
    <lineage>
        <taxon>Bacteria</taxon>
        <taxon>Pseudomonadati</taxon>
        <taxon>Pseudomonadota</taxon>
        <taxon>Gammaproteobacteria</taxon>
        <taxon>Pseudomonadales</taxon>
        <taxon>Pseudomonadaceae</taxon>
        <taxon>Pseudomonas</taxon>
    </lineage>
</organism>
<accession>A0A917URC0</accession>
<sequence>MNKVEDSDGPGMSDPLFAIACERINGKAMTLGDFGGKVLLVVNTASECGFTPQYAGLESLWQRFAARGLVVLAFPCNQFGKQEPGANAAIEGFCERRFNVTFPLFSKIDVNGNAAHPLFVELKRRAPGWFGRVNWNFTKFLVDTRDGSVLRFSPMVKPEALADRIEAML</sequence>
<dbReference type="PROSITE" id="PS51355">
    <property type="entry name" value="GLUTATHIONE_PEROXID_3"/>
    <property type="match status" value="1"/>
</dbReference>
<dbReference type="FunFam" id="3.40.30.10:FF:000010">
    <property type="entry name" value="Glutathione peroxidase"/>
    <property type="match status" value="1"/>
</dbReference>
<dbReference type="PANTHER" id="PTHR11592:SF78">
    <property type="entry name" value="GLUTATHIONE PEROXIDASE"/>
    <property type="match status" value="1"/>
</dbReference>
<dbReference type="PROSITE" id="PS00763">
    <property type="entry name" value="GLUTATHIONE_PEROXID_2"/>
    <property type="match status" value="1"/>
</dbReference>
<evidence type="ECO:0000256" key="4">
    <source>
        <dbReference type="PIRSR" id="PIRSR000303-1"/>
    </source>
</evidence>
<reference evidence="6" key="2">
    <citation type="submission" date="2020-09" db="EMBL/GenBank/DDBJ databases">
        <authorList>
            <person name="Sun Q."/>
            <person name="Ohkuma M."/>
        </authorList>
    </citation>
    <scope>NUCLEOTIDE SEQUENCE</scope>
    <source>
        <strain evidence="6">JCM 30078</strain>
    </source>
</reference>
<dbReference type="Proteomes" id="UP000635983">
    <property type="component" value="Unassembled WGS sequence"/>
</dbReference>
<reference evidence="6" key="1">
    <citation type="journal article" date="2014" name="Int. J. Syst. Evol. Microbiol.">
        <title>Complete genome sequence of Corynebacterium casei LMG S-19264T (=DSM 44701T), isolated from a smear-ripened cheese.</title>
        <authorList>
            <consortium name="US DOE Joint Genome Institute (JGI-PGF)"/>
            <person name="Walter F."/>
            <person name="Albersmeier A."/>
            <person name="Kalinowski J."/>
            <person name="Ruckert C."/>
        </authorList>
    </citation>
    <scope>NUCLEOTIDE SEQUENCE</scope>
    <source>
        <strain evidence="6">JCM 30078</strain>
    </source>
</reference>
<feature type="active site" evidence="4">
    <location>
        <position position="48"/>
    </location>
</feature>
<evidence type="ECO:0000256" key="5">
    <source>
        <dbReference type="RuleBase" id="RU000499"/>
    </source>
</evidence>
<dbReference type="GO" id="GO:0004601">
    <property type="term" value="F:peroxidase activity"/>
    <property type="evidence" value="ECO:0007669"/>
    <property type="project" value="UniProtKB-KW"/>
</dbReference>
<dbReference type="CDD" id="cd00340">
    <property type="entry name" value="GSH_Peroxidase"/>
    <property type="match status" value="1"/>
</dbReference>
<dbReference type="InterPro" id="IPR029759">
    <property type="entry name" value="GPX_AS"/>
</dbReference>
<dbReference type="EMBL" id="BMPO01000001">
    <property type="protein sequence ID" value="GGJ79059.1"/>
    <property type="molecule type" value="Genomic_DNA"/>
</dbReference>
<evidence type="ECO:0000256" key="1">
    <source>
        <dbReference type="ARBA" id="ARBA00006926"/>
    </source>
</evidence>
<dbReference type="AlphaFoldDB" id="A0A917URC0"/>